<accession>A0ABS2QBR5</accession>
<dbReference type="RefSeq" id="WP_205007581.1">
    <property type="nucleotide sequence ID" value="NZ_CBCRXA010000038.1"/>
</dbReference>
<dbReference type="Proteomes" id="UP000823201">
    <property type="component" value="Unassembled WGS sequence"/>
</dbReference>
<feature type="transmembrane region" description="Helical" evidence="1">
    <location>
        <begin position="77"/>
        <end position="100"/>
    </location>
</feature>
<protein>
    <submittedName>
        <fullName evidence="2">Transporter family-2 protein</fullName>
    </submittedName>
</protein>
<reference evidence="2 3" key="1">
    <citation type="submission" date="2021-01" db="EMBL/GenBank/DDBJ databases">
        <title>Genomic Encyclopedia of Type Strains, Phase IV (KMG-IV): sequencing the most valuable type-strain genomes for metagenomic binning, comparative biology and taxonomic classification.</title>
        <authorList>
            <person name="Goeker M."/>
        </authorList>
    </citation>
    <scope>NUCLEOTIDE SEQUENCE [LARGE SCALE GENOMIC DNA]</scope>
    <source>
        <strain evidence="2 3">DSM 100968</strain>
    </source>
</reference>
<keyword evidence="1" id="KW-0472">Membrane</keyword>
<dbReference type="EMBL" id="JAFBEV010000032">
    <property type="protein sequence ID" value="MBM7659036.1"/>
    <property type="molecule type" value="Genomic_DNA"/>
</dbReference>
<name>A0ABS2QBR5_9BACL</name>
<dbReference type="InterPro" id="IPR006750">
    <property type="entry name" value="YdcZ"/>
</dbReference>
<organism evidence="2 3">
    <name type="scientific">Sporolactobacillus spathodeae</name>
    <dbReference type="NCBI Taxonomy" id="1465502"/>
    <lineage>
        <taxon>Bacteria</taxon>
        <taxon>Bacillati</taxon>
        <taxon>Bacillota</taxon>
        <taxon>Bacilli</taxon>
        <taxon>Bacillales</taxon>
        <taxon>Sporolactobacillaceae</taxon>
        <taxon>Sporolactobacillus</taxon>
    </lineage>
</organism>
<keyword evidence="1" id="KW-0812">Transmembrane</keyword>
<proteinExistence type="predicted"/>
<comment type="caution">
    <text evidence="2">The sequence shown here is derived from an EMBL/GenBank/DDBJ whole genome shotgun (WGS) entry which is preliminary data.</text>
</comment>
<dbReference type="PANTHER" id="PTHR34821">
    <property type="entry name" value="INNER MEMBRANE PROTEIN YDCZ"/>
    <property type="match status" value="1"/>
</dbReference>
<sequence>MKKSWKLTALFLVWGLAAGMVSPVQTAVNGRLRLAVHSPLLASLISFFTGTLLLILSTLLIERRLSFSRRVITDSPWWLWVGGPLGVIFVTANILLLPLLGAELTVVSVLCGQMLIALIIDHFGWFGVRLHKINRQRLAGIALMILGILLIQHF</sequence>
<dbReference type="Pfam" id="PF04657">
    <property type="entry name" value="DMT_YdcZ"/>
    <property type="match status" value="1"/>
</dbReference>
<evidence type="ECO:0000313" key="2">
    <source>
        <dbReference type="EMBL" id="MBM7659036.1"/>
    </source>
</evidence>
<dbReference type="PANTHER" id="PTHR34821:SF2">
    <property type="entry name" value="INNER MEMBRANE PROTEIN YDCZ"/>
    <property type="match status" value="1"/>
</dbReference>
<keyword evidence="1" id="KW-1133">Transmembrane helix</keyword>
<evidence type="ECO:0000256" key="1">
    <source>
        <dbReference type="SAM" id="Phobius"/>
    </source>
</evidence>
<feature type="transmembrane region" description="Helical" evidence="1">
    <location>
        <begin position="106"/>
        <end position="126"/>
    </location>
</feature>
<feature type="transmembrane region" description="Helical" evidence="1">
    <location>
        <begin position="36"/>
        <end position="56"/>
    </location>
</feature>
<feature type="transmembrane region" description="Helical" evidence="1">
    <location>
        <begin position="138"/>
        <end position="153"/>
    </location>
</feature>
<evidence type="ECO:0000313" key="3">
    <source>
        <dbReference type="Proteomes" id="UP000823201"/>
    </source>
</evidence>
<keyword evidence="3" id="KW-1185">Reference proteome</keyword>
<gene>
    <name evidence="2" type="ORF">JOC27_002512</name>
</gene>